<name>A0AAU9C935_9GAMM</name>
<evidence type="ECO:0000313" key="13">
    <source>
        <dbReference type="EMBL" id="BCX82026.1"/>
    </source>
</evidence>
<feature type="transmembrane region" description="Helical" evidence="12">
    <location>
        <begin position="210"/>
        <end position="232"/>
    </location>
</feature>
<keyword evidence="2 12" id="KW-1003">Cell membrane</keyword>
<organism evidence="13 14">
    <name type="scientific">Methylomarinovum caldicuralii</name>
    <dbReference type="NCBI Taxonomy" id="438856"/>
    <lineage>
        <taxon>Bacteria</taxon>
        <taxon>Pseudomonadati</taxon>
        <taxon>Pseudomonadota</taxon>
        <taxon>Gammaproteobacteria</taxon>
        <taxon>Methylococcales</taxon>
        <taxon>Methylothermaceae</taxon>
        <taxon>Methylomarinovum</taxon>
    </lineage>
</organism>
<dbReference type="HAMAP" id="MF_00454">
    <property type="entry name" value="FluC"/>
    <property type="match status" value="1"/>
</dbReference>
<sequence length="237" mass="25296">MTALQAVAIMMGGAAGALLRFLASSGIYQWLGRDFPYGTLAVNVIGSFLIGLLSEGLLAEPVGRLAVLYRPALLVGFLGAFTTFSTFSLETLNLIAQGQFWRALANVFASVLLCLSAVALGVVLGRSLLLLPAHLAPGHWLPYGQLLLNIIGAFLIGFVFHLASAHSQLSMEGRALVLISLLGVFVLASGLYLVFHLLERGHDLNHSWNLPLAVFLFNTLLCILAAWLGLIIGRAST</sequence>
<dbReference type="GO" id="GO:0062054">
    <property type="term" value="F:fluoride channel activity"/>
    <property type="evidence" value="ECO:0007669"/>
    <property type="project" value="UniProtKB-UniRule"/>
</dbReference>
<dbReference type="GO" id="GO:0046872">
    <property type="term" value="F:metal ion binding"/>
    <property type="evidence" value="ECO:0007669"/>
    <property type="project" value="UniProtKB-KW"/>
</dbReference>
<feature type="transmembrane region" description="Helical" evidence="12">
    <location>
        <begin position="35"/>
        <end position="53"/>
    </location>
</feature>
<dbReference type="Pfam" id="PF02537">
    <property type="entry name" value="CRCB"/>
    <property type="match status" value="1"/>
</dbReference>
<keyword evidence="8 12" id="KW-0472">Membrane</keyword>
<comment type="catalytic activity">
    <reaction evidence="11">
        <text>fluoride(in) = fluoride(out)</text>
        <dbReference type="Rhea" id="RHEA:76159"/>
        <dbReference type="ChEBI" id="CHEBI:17051"/>
    </reaction>
    <physiologicalReaction direction="left-to-right" evidence="11">
        <dbReference type="Rhea" id="RHEA:76160"/>
    </physiologicalReaction>
</comment>
<dbReference type="InterPro" id="IPR003691">
    <property type="entry name" value="FluC"/>
</dbReference>
<feature type="transmembrane region" description="Helical" evidence="12">
    <location>
        <begin position="73"/>
        <end position="96"/>
    </location>
</feature>
<keyword evidence="9 12" id="KW-0407">Ion channel</keyword>
<keyword evidence="5 12" id="KW-1133">Transmembrane helix</keyword>
<accession>A0AAU9C935</accession>
<dbReference type="AlphaFoldDB" id="A0AAU9C935"/>
<evidence type="ECO:0000256" key="1">
    <source>
        <dbReference type="ARBA" id="ARBA00004651"/>
    </source>
</evidence>
<reference evidence="14" key="1">
    <citation type="journal article" date="2024" name="Int. J. Syst. Evol. Microbiol.">
        <title>Methylomarinovum tepidoasis sp. nov., a moderately thermophilic methanotroph of the family Methylothermaceae isolated from a deep-sea hydrothermal field.</title>
        <authorList>
            <person name="Hirayama H."/>
            <person name="Takaki Y."/>
            <person name="Abe M."/>
            <person name="Miyazaki M."/>
            <person name="Uematsu K."/>
            <person name="Matsui Y."/>
            <person name="Takai K."/>
        </authorList>
    </citation>
    <scope>NUCLEOTIDE SEQUENCE [LARGE SCALE GENOMIC DNA]</scope>
    <source>
        <strain evidence="14">IT-9</strain>
    </source>
</reference>
<keyword evidence="7 12" id="KW-0406">Ion transport</keyword>
<keyword evidence="12" id="KW-0813">Transport</keyword>
<evidence type="ECO:0000256" key="12">
    <source>
        <dbReference type="HAMAP-Rule" id="MF_00454"/>
    </source>
</evidence>
<feature type="transmembrane region" description="Helical" evidence="12">
    <location>
        <begin position="175"/>
        <end position="198"/>
    </location>
</feature>
<evidence type="ECO:0000256" key="4">
    <source>
        <dbReference type="ARBA" id="ARBA00022692"/>
    </source>
</evidence>
<keyword evidence="6 12" id="KW-0915">Sodium</keyword>
<comment type="function">
    <text evidence="12">Fluoride-specific ion channel. Important for reducing fluoride concentration in the cell, thus reducing its toxicity.</text>
</comment>
<dbReference type="GO" id="GO:0140114">
    <property type="term" value="P:cellular detoxification of fluoride"/>
    <property type="evidence" value="ECO:0007669"/>
    <property type="project" value="UniProtKB-UniRule"/>
</dbReference>
<evidence type="ECO:0000256" key="11">
    <source>
        <dbReference type="ARBA" id="ARBA00035585"/>
    </source>
</evidence>
<dbReference type="PANTHER" id="PTHR28259:SF1">
    <property type="entry name" value="FLUORIDE EXPORT PROTEIN 1-RELATED"/>
    <property type="match status" value="1"/>
</dbReference>
<feature type="transmembrane region" description="Helical" evidence="12">
    <location>
        <begin position="143"/>
        <end position="163"/>
    </location>
</feature>
<comment type="similarity">
    <text evidence="10 12">Belongs to the fluoride channel Fluc/FEX (TC 1.A.43) family.</text>
</comment>
<dbReference type="Proteomes" id="UP001321825">
    <property type="component" value="Chromosome"/>
</dbReference>
<evidence type="ECO:0000256" key="8">
    <source>
        <dbReference type="ARBA" id="ARBA00023136"/>
    </source>
</evidence>
<dbReference type="PANTHER" id="PTHR28259">
    <property type="entry name" value="FLUORIDE EXPORT PROTEIN 1-RELATED"/>
    <property type="match status" value="1"/>
</dbReference>
<evidence type="ECO:0000256" key="3">
    <source>
        <dbReference type="ARBA" id="ARBA00022519"/>
    </source>
</evidence>
<proteinExistence type="inferred from homology"/>
<dbReference type="KEGG" id="mcau:MIT9_P1608"/>
<evidence type="ECO:0000256" key="10">
    <source>
        <dbReference type="ARBA" id="ARBA00035120"/>
    </source>
</evidence>
<keyword evidence="14" id="KW-1185">Reference proteome</keyword>
<evidence type="ECO:0000256" key="9">
    <source>
        <dbReference type="ARBA" id="ARBA00023303"/>
    </source>
</evidence>
<dbReference type="EMBL" id="AP024714">
    <property type="protein sequence ID" value="BCX82026.1"/>
    <property type="molecule type" value="Genomic_DNA"/>
</dbReference>
<evidence type="ECO:0000256" key="7">
    <source>
        <dbReference type="ARBA" id="ARBA00023065"/>
    </source>
</evidence>
<feature type="binding site" evidence="12">
    <location>
        <position position="82"/>
    </location>
    <ligand>
        <name>Na(+)</name>
        <dbReference type="ChEBI" id="CHEBI:29101"/>
        <note>structural</note>
    </ligand>
</feature>
<evidence type="ECO:0000256" key="6">
    <source>
        <dbReference type="ARBA" id="ARBA00023053"/>
    </source>
</evidence>
<feature type="transmembrane region" description="Helical" evidence="12">
    <location>
        <begin position="103"/>
        <end position="123"/>
    </location>
</feature>
<gene>
    <name evidence="12" type="primary">fluC</name>
    <name evidence="12" type="synonym">crcB</name>
    <name evidence="13" type="ORF">MIT9_P1608</name>
</gene>
<dbReference type="NCBIfam" id="TIGR00494">
    <property type="entry name" value="crcB"/>
    <property type="match status" value="1"/>
</dbReference>
<feature type="transmembrane region" description="Helical" evidence="12">
    <location>
        <begin position="6"/>
        <end position="23"/>
    </location>
</feature>
<dbReference type="GO" id="GO:0005886">
    <property type="term" value="C:plasma membrane"/>
    <property type="evidence" value="ECO:0007669"/>
    <property type="project" value="UniProtKB-SubCell"/>
</dbReference>
<comment type="subcellular location">
    <subcellularLocation>
        <location evidence="1 12">Cell membrane</location>
        <topology evidence="1 12">Multi-pass membrane protein</topology>
    </subcellularLocation>
</comment>
<protein>
    <recommendedName>
        <fullName evidence="12">Fluoride-specific ion channel FluC</fullName>
    </recommendedName>
</protein>
<comment type="activity regulation">
    <text evidence="12">Na(+) is not transported, but it plays an essential structural role and its presence is essential for fluoride channel function.</text>
</comment>
<evidence type="ECO:0000256" key="5">
    <source>
        <dbReference type="ARBA" id="ARBA00022989"/>
    </source>
</evidence>
<keyword evidence="3" id="KW-0997">Cell inner membrane</keyword>
<evidence type="ECO:0000256" key="2">
    <source>
        <dbReference type="ARBA" id="ARBA00022475"/>
    </source>
</evidence>
<keyword evidence="4 12" id="KW-0812">Transmembrane</keyword>
<dbReference type="RefSeq" id="WP_317704437.1">
    <property type="nucleotide sequence ID" value="NZ_AP024714.1"/>
</dbReference>
<evidence type="ECO:0000313" key="14">
    <source>
        <dbReference type="Proteomes" id="UP001321825"/>
    </source>
</evidence>
<feature type="binding site" evidence="12">
    <location>
        <position position="79"/>
    </location>
    <ligand>
        <name>Na(+)</name>
        <dbReference type="ChEBI" id="CHEBI:29101"/>
        <note>structural</note>
    </ligand>
</feature>
<keyword evidence="12" id="KW-0479">Metal-binding</keyword>